<dbReference type="InterPro" id="IPR012902">
    <property type="entry name" value="N_methyl_site"/>
</dbReference>
<feature type="transmembrane region" description="Helical" evidence="1">
    <location>
        <begin position="12"/>
        <end position="34"/>
    </location>
</feature>
<keyword evidence="1" id="KW-0472">Membrane</keyword>
<dbReference type="AlphaFoldDB" id="A0A432XNH3"/>
<reference evidence="3" key="1">
    <citation type="journal article" date="2018" name="Front. Microbiol.">
        <title>Genome-Based Analysis Reveals the Taxonomy and Diversity of the Family Idiomarinaceae.</title>
        <authorList>
            <person name="Liu Y."/>
            <person name="Lai Q."/>
            <person name="Shao Z."/>
        </authorList>
    </citation>
    <scope>NUCLEOTIDE SEQUENCE [LARGE SCALE GENOMIC DNA]</scope>
    <source>
        <strain evidence="3">SW15</strain>
    </source>
</reference>
<dbReference type="Pfam" id="PF07963">
    <property type="entry name" value="N_methyl"/>
    <property type="match status" value="1"/>
</dbReference>
<dbReference type="RefSeq" id="WP_126833121.1">
    <property type="nucleotide sequence ID" value="NZ_PIPT01000002.1"/>
</dbReference>
<protein>
    <recommendedName>
        <fullName evidence="4">MSHA biogenesis protein MshO</fullName>
    </recommendedName>
</protein>
<dbReference type="OrthoDB" id="9788802at2"/>
<evidence type="ECO:0000313" key="2">
    <source>
        <dbReference type="EMBL" id="RUO50232.1"/>
    </source>
</evidence>
<dbReference type="InterPro" id="IPR045584">
    <property type="entry name" value="Pilin-like"/>
</dbReference>
<proteinExistence type="predicted"/>
<evidence type="ECO:0008006" key="4">
    <source>
        <dbReference type="Google" id="ProtNLM"/>
    </source>
</evidence>
<accession>A0A432XNH3</accession>
<sequence>MGQRRTNGFTLIELIIVMVILAILGVFSFAYVTFGARIFADTSARQQLVAESRFAIERLTRELKYIVPRSARVSNGCIEFVPLLASSRYLELPLTSTGASDDFVAIAPQAQSSLVGQWLFVYPTQPQHVYALTSARRQQIQSSSAVSGQPNLIEITFNGANAEFSQQSPGRRYYVGSSPISWCYDAANAQLLRFENYGIIATQPNHTTLLGTAGSAEVMLNGLVNDLGAGQFPFTVSPASLQRNSLILFDWSLLSPSGERMQINHEVHLPNVP</sequence>
<keyword evidence="1" id="KW-1133">Transmembrane helix</keyword>
<dbReference type="SUPFAM" id="SSF54523">
    <property type="entry name" value="Pili subunits"/>
    <property type="match status" value="1"/>
</dbReference>
<keyword evidence="1" id="KW-0812">Transmembrane</keyword>
<dbReference type="Proteomes" id="UP000286678">
    <property type="component" value="Unassembled WGS sequence"/>
</dbReference>
<gene>
    <name evidence="2" type="ORF">CWE21_03705</name>
</gene>
<dbReference type="NCBIfam" id="TIGR02532">
    <property type="entry name" value="IV_pilin_GFxxxE"/>
    <property type="match status" value="1"/>
</dbReference>
<organism evidence="2 3">
    <name type="scientific">Pseudidiomarina aquimaris</name>
    <dbReference type="NCBI Taxonomy" id="641841"/>
    <lineage>
        <taxon>Bacteria</taxon>
        <taxon>Pseudomonadati</taxon>
        <taxon>Pseudomonadota</taxon>
        <taxon>Gammaproteobacteria</taxon>
        <taxon>Alteromonadales</taxon>
        <taxon>Idiomarinaceae</taxon>
        <taxon>Pseudidiomarina</taxon>
    </lineage>
</organism>
<name>A0A432XNH3_9GAMM</name>
<dbReference type="EMBL" id="PIPT01000002">
    <property type="protein sequence ID" value="RUO50232.1"/>
    <property type="molecule type" value="Genomic_DNA"/>
</dbReference>
<evidence type="ECO:0000313" key="3">
    <source>
        <dbReference type="Proteomes" id="UP000286678"/>
    </source>
</evidence>
<evidence type="ECO:0000256" key="1">
    <source>
        <dbReference type="SAM" id="Phobius"/>
    </source>
</evidence>
<keyword evidence="3" id="KW-1185">Reference proteome</keyword>
<comment type="caution">
    <text evidence="2">The sequence shown here is derived from an EMBL/GenBank/DDBJ whole genome shotgun (WGS) entry which is preliminary data.</text>
</comment>